<gene>
    <name evidence="11" type="ORF">KD146_06385</name>
</gene>
<dbReference type="InterPro" id="IPR001469">
    <property type="entry name" value="ATP_synth_F1_dsu/esu"/>
</dbReference>
<feature type="domain" description="ATP synthase F1 complex delta/epsilon subunit N-terminal" evidence="10">
    <location>
        <begin position="1"/>
        <end position="81"/>
    </location>
</feature>
<comment type="similarity">
    <text evidence="3">Belongs to the ATPase epsilon chain family.</text>
</comment>
<dbReference type="Gene3D" id="2.60.15.10">
    <property type="entry name" value="F0F1 ATP synthase delta/epsilon subunit, N-terminal"/>
    <property type="match status" value="1"/>
</dbReference>
<dbReference type="GO" id="GO:0045259">
    <property type="term" value="C:proton-transporting ATP synthase complex"/>
    <property type="evidence" value="ECO:0007669"/>
    <property type="project" value="UniProtKB-KW"/>
</dbReference>
<evidence type="ECO:0000256" key="2">
    <source>
        <dbReference type="ARBA" id="ARBA00004184"/>
    </source>
</evidence>
<evidence type="ECO:0000256" key="8">
    <source>
        <dbReference type="ARBA" id="ARBA00023196"/>
    </source>
</evidence>
<dbReference type="AlphaFoldDB" id="A0A942E9Z2"/>
<evidence type="ECO:0000313" key="12">
    <source>
        <dbReference type="Proteomes" id="UP000678281"/>
    </source>
</evidence>
<dbReference type="Proteomes" id="UP000678281">
    <property type="component" value="Unassembled WGS sequence"/>
</dbReference>
<dbReference type="GO" id="GO:0046933">
    <property type="term" value="F:proton-transporting ATP synthase activity, rotational mechanism"/>
    <property type="evidence" value="ECO:0007669"/>
    <property type="project" value="InterPro"/>
</dbReference>
<evidence type="ECO:0000256" key="4">
    <source>
        <dbReference type="ARBA" id="ARBA00022448"/>
    </source>
</evidence>
<evidence type="ECO:0000259" key="10">
    <source>
        <dbReference type="Pfam" id="PF02823"/>
    </source>
</evidence>
<evidence type="ECO:0000256" key="9">
    <source>
        <dbReference type="ARBA" id="ARBA00023310"/>
    </source>
</evidence>
<dbReference type="PANTHER" id="PTHR13822">
    <property type="entry name" value="ATP SYNTHASE DELTA/EPSILON CHAIN"/>
    <property type="match status" value="1"/>
</dbReference>
<evidence type="ECO:0000256" key="3">
    <source>
        <dbReference type="ARBA" id="ARBA00005712"/>
    </source>
</evidence>
<sequence length="129" mass="14051">MRLKILLPFGVFADLEAVERIVVTTTAGSLGILPNRLDCAAAIVPGIVEYQTAADGVRYAALDEGVMIKTGREVVISVRRAFAGDGLDLLQAQLEREFLTQTAAEQEARAVLAKLESGFLHRFVDVRHE</sequence>
<keyword evidence="6" id="KW-0406">Ion transport</keyword>
<dbReference type="NCBIfam" id="TIGR03166">
    <property type="entry name" value="alt_F1F0_F1_eps"/>
    <property type="match status" value="1"/>
</dbReference>
<keyword evidence="5" id="KW-0375">Hydrogen ion transport</keyword>
<evidence type="ECO:0000313" key="11">
    <source>
        <dbReference type="EMBL" id="MBS3848322.1"/>
    </source>
</evidence>
<dbReference type="PANTHER" id="PTHR13822:SF10">
    <property type="entry name" value="ATP SYNTHASE EPSILON CHAIN, CHLOROPLASTIC"/>
    <property type="match status" value="1"/>
</dbReference>
<evidence type="ECO:0000256" key="5">
    <source>
        <dbReference type="ARBA" id="ARBA00022781"/>
    </source>
</evidence>
<keyword evidence="12" id="KW-1185">Reference proteome</keyword>
<accession>A0A942E9Z2</accession>
<keyword evidence="7" id="KW-0472">Membrane</keyword>
<dbReference type="GO" id="GO:0012505">
    <property type="term" value="C:endomembrane system"/>
    <property type="evidence" value="ECO:0007669"/>
    <property type="project" value="UniProtKB-SubCell"/>
</dbReference>
<keyword evidence="9" id="KW-0066">ATP synthesis</keyword>
<keyword evidence="8" id="KW-0139">CF(1)</keyword>
<dbReference type="NCBIfam" id="NF004871">
    <property type="entry name" value="PRK06228.1"/>
    <property type="match status" value="1"/>
</dbReference>
<evidence type="ECO:0000256" key="6">
    <source>
        <dbReference type="ARBA" id="ARBA00023065"/>
    </source>
</evidence>
<name>A0A942E9Z2_9HYPH</name>
<dbReference type="RefSeq" id="WP_212657877.1">
    <property type="nucleotide sequence ID" value="NZ_JAGXTP010000001.1"/>
</dbReference>
<protein>
    <submittedName>
        <fullName evidence="11">F0F1 ATP synthase subunit epsilon</fullName>
    </submittedName>
</protein>
<organism evidence="11 12">
    <name type="scientific">Devosia litorisediminis</name>
    <dbReference type="NCBI Taxonomy" id="2829817"/>
    <lineage>
        <taxon>Bacteria</taxon>
        <taxon>Pseudomonadati</taxon>
        <taxon>Pseudomonadota</taxon>
        <taxon>Alphaproteobacteria</taxon>
        <taxon>Hyphomicrobiales</taxon>
        <taxon>Devosiaceae</taxon>
        <taxon>Devosia</taxon>
    </lineage>
</organism>
<dbReference type="CDD" id="cd12152">
    <property type="entry name" value="F1-ATPase_delta"/>
    <property type="match status" value="1"/>
</dbReference>
<dbReference type="InterPro" id="IPR024037">
    <property type="entry name" value="Alt_ATP_synth_F1_esu"/>
</dbReference>
<dbReference type="InterPro" id="IPR020546">
    <property type="entry name" value="ATP_synth_F1_dsu/esu_N"/>
</dbReference>
<proteinExistence type="inferred from homology"/>
<dbReference type="InterPro" id="IPR036771">
    <property type="entry name" value="ATPsynth_dsu/esu_N"/>
</dbReference>
<evidence type="ECO:0000256" key="7">
    <source>
        <dbReference type="ARBA" id="ARBA00023136"/>
    </source>
</evidence>
<evidence type="ECO:0000256" key="1">
    <source>
        <dbReference type="ARBA" id="ARBA00003543"/>
    </source>
</evidence>
<reference evidence="11" key="1">
    <citation type="submission" date="2021-04" db="EMBL/GenBank/DDBJ databases">
        <title>Devosia litorisediminis sp. nov., isolated from a sand dune.</title>
        <authorList>
            <person name="Park S."/>
            <person name="Yoon J.-H."/>
        </authorList>
    </citation>
    <scope>NUCLEOTIDE SEQUENCE</scope>
    <source>
        <strain evidence="11">BSSL-BM10</strain>
    </source>
</reference>
<comment type="caution">
    <text evidence="11">The sequence shown here is derived from an EMBL/GenBank/DDBJ whole genome shotgun (WGS) entry which is preliminary data.</text>
</comment>
<dbReference type="EMBL" id="JAGXTP010000001">
    <property type="protein sequence ID" value="MBS3848322.1"/>
    <property type="molecule type" value="Genomic_DNA"/>
</dbReference>
<comment type="function">
    <text evidence="1">Produces ATP from ADP in the presence of a proton gradient across the membrane.</text>
</comment>
<dbReference type="Pfam" id="PF02823">
    <property type="entry name" value="ATP-synt_DE_N"/>
    <property type="match status" value="1"/>
</dbReference>
<dbReference type="SUPFAM" id="SSF51344">
    <property type="entry name" value="Epsilon subunit of F1F0-ATP synthase N-terminal domain"/>
    <property type="match status" value="1"/>
</dbReference>
<keyword evidence="4" id="KW-0813">Transport</keyword>
<comment type="subcellular location">
    <subcellularLocation>
        <location evidence="2">Endomembrane system</location>
        <topology evidence="2">Peripheral membrane protein</topology>
    </subcellularLocation>
</comment>